<evidence type="ECO:0000259" key="3">
    <source>
        <dbReference type="Pfam" id="PF18914"/>
    </source>
</evidence>
<sequence>MGKSWWIVGLGLLLVACSNQGAQTPSTSLAGVVRKSGDIVTLGGRVLDLSQASITEDGQGIPASRVRDGSEIVAQGSEQGGRIAVRSLELRYRAKGVADEVNTSESFVTVVGLKALVTAETRIVQENPDGSETPLTLADLQAGDFLKVAGLAQADDSIVASRIEREAEDDPNRVELRVRVRELDTAAQTFTYGLRTYVVDYSGAELKGTLSEGVFVRVKGTKSGNTVLASKVRAEDEKPGGTRIELEGIVSDLDTVAQTFKIESLTVDYSQAEVRGNLVNGARVHVRGTLEGSLVRASRVKVQQEEGKGEAELEGLISDFDPASRTFVVGGITVHVNDLTRYEDDSGDDIRSSGGEGDEDQISAEEFWGTNRDGQQVEVEGLATGSSSLLAREIELE</sequence>
<dbReference type="OrthoDB" id="29384at2"/>
<dbReference type="InterPro" id="IPR043724">
    <property type="entry name" value="DUF5666"/>
</dbReference>
<protein>
    <recommendedName>
        <fullName evidence="3">DUF5666 domain-containing protein</fullName>
    </recommendedName>
</protein>
<evidence type="ECO:0000313" key="5">
    <source>
        <dbReference type="Proteomes" id="UP000265341"/>
    </source>
</evidence>
<dbReference type="EMBL" id="QWLA01000062">
    <property type="protein sequence ID" value="RIH84163.1"/>
    <property type="molecule type" value="Genomic_DNA"/>
</dbReference>
<evidence type="ECO:0000313" key="4">
    <source>
        <dbReference type="EMBL" id="RIH84163.1"/>
    </source>
</evidence>
<feature type="domain" description="DUF5666" evidence="3">
    <location>
        <begin position="187"/>
        <end position="232"/>
    </location>
</feature>
<feature type="domain" description="DUF5666" evidence="3">
    <location>
        <begin position="314"/>
        <end position="395"/>
    </location>
</feature>
<feature type="domain" description="DUF5666" evidence="3">
    <location>
        <begin position="247"/>
        <end position="301"/>
    </location>
</feature>
<feature type="domain" description="DUF5666" evidence="3">
    <location>
        <begin position="96"/>
        <end position="164"/>
    </location>
</feature>
<dbReference type="AlphaFoldDB" id="A0A399EL26"/>
<proteinExistence type="predicted"/>
<reference evidence="4 5" key="1">
    <citation type="submission" date="2018-08" db="EMBL/GenBank/DDBJ databases">
        <title>Meiothermus roseus NBRC 110900 genome sequencing project.</title>
        <authorList>
            <person name="Da Costa M.S."/>
            <person name="Albuquerque L."/>
            <person name="Raposo P."/>
            <person name="Froufe H.J.C."/>
            <person name="Barroso C.S."/>
            <person name="Egas C."/>
        </authorList>
    </citation>
    <scope>NUCLEOTIDE SEQUENCE [LARGE SCALE GENOMIC DNA]</scope>
    <source>
        <strain evidence="4 5">NBRC 110900</strain>
    </source>
</reference>
<dbReference type="PROSITE" id="PS51257">
    <property type="entry name" value="PROKAR_LIPOPROTEIN"/>
    <property type="match status" value="1"/>
</dbReference>
<feature type="chain" id="PRO_5017436575" description="DUF5666 domain-containing protein" evidence="2">
    <location>
        <begin position="22"/>
        <end position="397"/>
    </location>
</feature>
<gene>
    <name evidence="4" type="ORF">Mrose_02750</name>
</gene>
<dbReference type="RefSeq" id="WP_119279224.1">
    <property type="nucleotide sequence ID" value="NZ_QWLA01000062.1"/>
</dbReference>
<evidence type="ECO:0000256" key="1">
    <source>
        <dbReference type="SAM" id="MobiDB-lite"/>
    </source>
</evidence>
<accession>A0A399EL26</accession>
<feature type="region of interest" description="Disordered" evidence="1">
    <location>
        <begin position="342"/>
        <end position="374"/>
    </location>
</feature>
<keyword evidence="5" id="KW-1185">Reference proteome</keyword>
<evidence type="ECO:0000256" key="2">
    <source>
        <dbReference type="SAM" id="SignalP"/>
    </source>
</evidence>
<dbReference type="Proteomes" id="UP000265341">
    <property type="component" value="Unassembled WGS sequence"/>
</dbReference>
<comment type="caution">
    <text evidence="4">The sequence shown here is derived from an EMBL/GenBank/DDBJ whole genome shotgun (WGS) entry which is preliminary data.</text>
</comment>
<keyword evidence="2" id="KW-0732">Signal</keyword>
<dbReference type="Pfam" id="PF18914">
    <property type="entry name" value="DUF5666"/>
    <property type="match status" value="4"/>
</dbReference>
<feature type="signal peptide" evidence="2">
    <location>
        <begin position="1"/>
        <end position="21"/>
    </location>
</feature>
<feature type="compositionally biased region" description="Basic and acidic residues" evidence="1">
    <location>
        <begin position="342"/>
        <end position="351"/>
    </location>
</feature>
<name>A0A399EL26_9DEIN</name>
<organism evidence="4 5">
    <name type="scientific">Calidithermus roseus</name>
    <dbReference type="NCBI Taxonomy" id="1644118"/>
    <lineage>
        <taxon>Bacteria</taxon>
        <taxon>Thermotogati</taxon>
        <taxon>Deinococcota</taxon>
        <taxon>Deinococci</taxon>
        <taxon>Thermales</taxon>
        <taxon>Thermaceae</taxon>
        <taxon>Calidithermus</taxon>
    </lineage>
</organism>